<organism evidence="2">
    <name type="scientific">Amphimedon queenslandica</name>
    <name type="common">Sponge</name>
    <dbReference type="NCBI Taxonomy" id="400682"/>
    <lineage>
        <taxon>Eukaryota</taxon>
        <taxon>Metazoa</taxon>
        <taxon>Porifera</taxon>
        <taxon>Demospongiae</taxon>
        <taxon>Heteroscleromorpha</taxon>
        <taxon>Haplosclerida</taxon>
        <taxon>Niphatidae</taxon>
        <taxon>Amphimedon</taxon>
    </lineage>
</organism>
<keyword evidence="1" id="KW-1133">Transmembrane helix</keyword>
<dbReference type="STRING" id="400682.A0A1X7SND4"/>
<dbReference type="EnsemblMetazoa" id="Aqu2.1.03594_001">
    <property type="protein sequence ID" value="Aqu2.1.03594_001"/>
    <property type="gene ID" value="Aqu2.1.03594"/>
</dbReference>
<accession>A0A1X7SND4</accession>
<feature type="transmembrane region" description="Helical" evidence="1">
    <location>
        <begin position="136"/>
        <end position="164"/>
    </location>
</feature>
<name>A0A1X7SND4_AMPQE</name>
<proteinExistence type="predicted"/>
<protein>
    <submittedName>
        <fullName evidence="2">Uncharacterized protein</fullName>
    </submittedName>
</protein>
<reference evidence="2" key="1">
    <citation type="submission" date="2017-05" db="UniProtKB">
        <authorList>
            <consortium name="EnsemblMetazoa"/>
        </authorList>
    </citation>
    <scope>IDENTIFICATION</scope>
</reference>
<dbReference type="InParanoid" id="A0A1X7SND4"/>
<keyword evidence="1" id="KW-0472">Membrane</keyword>
<dbReference type="AlphaFoldDB" id="A0A1X7SND4"/>
<keyword evidence="1" id="KW-0812">Transmembrane</keyword>
<sequence length="228" mass="24119">MRVFPGDTTEGLIGGLDPNLNYLFSISTSFNSSGIIYEGERTQLIPPDLGVTLTPTVVSSTSMVSNVMQTSVSSTSMALTVIQTSTVMVTSGTSPVTVTGSSTTLLTSSTVSLSSAHVCATVTTTVTVLENNGGNIAGWIVGVTVSVSLLAISIVVILILVMYIKRTNINQKRKSDNDIVMECSPAYATTKFKAKSTVEPVYDTTNDEYETPLPPPSTEYKIPTVTDL</sequence>
<evidence type="ECO:0000313" key="2">
    <source>
        <dbReference type="EnsemblMetazoa" id="Aqu2.1.03594_001"/>
    </source>
</evidence>
<evidence type="ECO:0000256" key="1">
    <source>
        <dbReference type="SAM" id="Phobius"/>
    </source>
</evidence>